<evidence type="ECO:0000313" key="9">
    <source>
        <dbReference type="Proteomes" id="UP000663873"/>
    </source>
</evidence>
<dbReference type="Proteomes" id="UP000663838">
    <property type="component" value="Unassembled WGS sequence"/>
</dbReference>
<keyword evidence="1" id="KW-0472">Membrane</keyword>
<dbReference type="EMBL" id="CAJOBO010000131">
    <property type="protein sequence ID" value="CAF4138038.1"/>
    <property type="molecule type" value="Genomic_DNA"/>
</dbReference>
<comment type="caution">
    <text evidence="3">The sequence shown here is derived from an EMBL/GenBank/DDBJ whole genome shotgun (WGS) entry which is preliminary data.</text>
</comment>
<proteinExistence type="predicted"/>
<evidence type="ECO:0000313" key="4">
    <source>
        <dbReference type="EMBL" id="CAF3492810.1"/>
    </source>
</evidence>
<organism evidence="3 8">
    <name type="scientific">Rotaria socialis</name>
    <dbReference type="NCBI Taxonomy" id="392032"/>
    <lineage>
        <taxon>Eukaryota</taxon>
        <taxon>Metazoa</taxon>
        <taxon>Spiralia</taxon>
        <taxon>Gnathifera</taxon>
        <taxon>Rotifera</taxon>
        <taxon>Eurotatoria</taxon>
        <taxon>Bdelloidea</taxon>
        <taxon>Philodinida</taxon>
        <taxon>Philodinidae</taxon>
        <taxon>Rotaria</taxon>
    </lineage>
</organism>
<evidence type="ECO:0000313" key="8">
    <source>
        <dbReference type="Proteomes" id="UP000663865"/>
    </source>
</evidence>
<dbReference type="EMBL" id="CAJNXB010002917">
    <property type="protein sequence ID" value="CAF3287776.1"/>
    <property type="molecule type" value="Genomic_DNA"/>
</dbReference>
<reference evidence="3" key="1">
    <citation type="submission" date="2021-02" db="EMBL/GenBank/DDBJ databases">
        <authorList>
            <person name="Nowell W R."/>
        </authorList>
    </citation>
    <scope>NUCLEOTIDE SEQUENCE</scope>
</reference>
<accession>A0A817X9C8</accession>
<name>A0A817X9C8_9BILA</name>
<protein>
    <submittedName>
        <fullName evidence="3">Uncharacterized protein</fullName>
    </submittedName>
</protein>
<dbReference type="OrthoDB" id="9989223at2759"/>
<dbReference type="Proteomes" id="UP000663865">
    <property type="component" value="Unassembled WGS sequence"/>
</dbReference>
<dbReference type="EMBL" id="CAJNYV010000525">
    <property type="protein sequence ID" value="CAF3364490.1"/>
    <property type="molecule type" value="Genomic_DNA"/>
</dbReference>
<dbReference type="EMBL" id="CAJOBS010000244">
    <property type="protein sequence ID" value="CAF4533486.1"/>
    <property type="molecule type" value="Genomic_DNA"/>
</dbReference>
<keyword evidence="1" id="KW-0812">Transmembrane</keyword>
<feature type="transmembrane region" description="Helical" evidence="1">
    <location>
        <begin position="35"/>
        <end position="54"/>
    </location>
</feature>
<dbReference type="Proteomes" id="UP000663851">
    <property type="component" value="Unassembled WGS sequence"/>
</dbReference>
<dbReference type="EMBL" id="CAJOBP010000357">
    <property type="protein sequence ID" value="CAF4166916.1"/>
    <property type="molecule type" value="Genomic_DNA"/>
</dbReference>
<keyword evidence="9" id="KW-1185">Reference proteome</keyword>
<sequence>MPELITIGNNIEIDFTKNPMSIGCLNHSIYEWINLLSKFFVLLVVGILTIVLPLQQQNLSDRENEHSKTIALNSRLQDIALIHDQQKQQQTILNTYEQDLCNLTLQYSSIYNSNDTNDDGT</sequence>
<dbReference type="Proteomes" id="UP000663873">
    <property type="component" value="Unassembled WGS sequence"/>
</dbReference>
<evidence type="ECO:0000313" key="3">
    <source>
        <dbReference type="EMBL" id="CAF3364490.1"/>
    </source>
</evidence>
<keyword evidence="1" id="KW-1133">Transmembrane helix</keyword>
<evidence type="ECO:0000256" key="1">
    <source>
        <dbReference type="SAM" id="Phobius"/>
    </source>
</evidence>
<dbReference type="EMBL" id="CAJNYD010003259">
    <property type="protein sequence ID" value="CAF3492810.1"/>
    <property type="molecule type" value="Genomic_DNA"/>
</dbReference>
<dbReference type="AlphaFoldDB" id="A0A817X9C8"/>
<dbReference type="Proteomes" id="UP000663825">
    <property type="component" value="Unassembled WGS sequence"/>
</dbReference>
<evidence type="ECO:0000313" key="6">
    <source>
        <dbReference type="EMBL" id="CAF4166916.1"/>
    </source>
</evidence>
<evidence type="ECO:0000313" key="7">
    <source>
        <dbReference type="EMBL" id="CAF4533486.1"/>
    </source>
</evidence>
<evidence type="ECO:0000313" key="2">
    <source>
        <dbReference type="EMBL" id="CAF3287776.1"/>
    </source>
</evidence>
<gene>
    <name evidence="5" type="ORF">HFQ381_LOCUS3570</name>
    <name evidence="3" type="ORF">KIK155_LOCUS4801</name>
    <name evidence="4" type="ORF">LUA448_LOCUS24786</name>
    <name evidence="2" type="ORF">TIS948_LOCUS17316</name>
    <name evidence="7" type="ORF">TOA249_LOCUS5908</name>
    <name evidence="6" type="ORF">UJA718_LOCUS4440</name>
</gene>
<evidence type="ECO:0000313" key="5">
    <source>
        <dbReference type="EMBL" id="CAF4138038.1"/>
    </source>
</evidence>
<dbReference type="Proteomes" id="UP000663833">
    <property type="component" value="Unassembled WGS sequence"/>
</dbReference>